<gene>
    <name evidence="2" type="ORF">PHISCL_04433</name>
</gene>
<dbReference type="Proteomes" id="UP000266188">
    <property type="component" value="Unassembled WGS sequence"/>
</dbReference>
<evidence type="ECO:0000256" key="1">
    <source>
        <dbReference type="SAM" id="MobiDB-lite"/>
    </source>
</evidence>
<keyword evidence="3" id="KW-1185">Reference proteome</keyword>
<dbReference type="STRING" id="2070753.A0A3A2ZJ06"/>
<feature type="region of interest" description="Disordered" evidence="1">
    <location>
        <begin position="41"/>
        <end position="61"/>
    </location>
</feature>
<protein>
    <submittedName>
        <fullName evidence="2">Uncharacterized protein</fullName>
    </submittedName>
</protein>
<sequence length="61" mass="6764">MAAVTIFALISYVVMPEERWLPKNRISNFIDSKGAMSETVEEVGPSLRRRNPAHGDTDGSD</sequence>
<dbReference type="AlphaFoldDB" id="A0A3A2ZJ06"/>
<organism evidence="2 3">
    <name type="scientific">Aspergillus sclerotialis</name>
    <dbReference type="NCBI Taxonomy" id="2070753"/>
    <lineage>
        <taxon>Eukaryota</taxon>
        <taxon>Fungi</taxon>
        <taxon>Dikarya</taxon>
        <taxon>Ascomycota</taxon>
        <taxon>Pezizomycotina</taxon>
        <taxon>Eurotiomycetes</taxon>
        <taxon>Eurotiomycetidae</taxon>
        <taxon>Eurotiales</taxon>
        <taxon>Aspergillaceae</taxon>
        <taxon>Aspergillus</taxon>
        <taxon>Aspergillus subgen. Polypaecilum</taxon>
    </lineage>
</organism>
<name>A0A3A2ZJ06_9EURO</name>
<accession>A0A3A2ZJ06</accession>
<proteinExistence type="predicted"/>
<evidence type="ECO:0000313" key="2">
    <source>
        <dbReference type="EMBL" id="RJE23229.1"/>
    </source>
</evidence>
<comment type="caution">
    <text evidence="2">The sequence shown here is derived from an EMBL/GenBank/DDBJ whole genome shotgun (WGS) entry which is preliminary data.</text>
</comment>
<reference evidence="3" key="1">
    <citation type="submission" date="2017-02" db="EMBL/GenBank/DDBJ databases">
        <authorList>
            <person name="Tafer H."/>
            <person name="Lopandic K."/>
        </authorList>
    </citation>
    <scope>NUCLEOTIDE SEQUENCE [LARGE SCALE GENOMIC DNA]</scope>
    <source>
        <strain evidence="3">CBS 366.77</strain>
    </source>
</reference>
<dbReference type="EMBL" id="MVGC01000130">
    <property type="protein sequence ID" value="RJE23229.1"/>
    <property type="molecule type" value="Genomic_DNA"/>
</dbReference>
<evidence type="ECO:0000313" key="3">
    <source>
        <dbReference type="Proteomes" id="UP000266188"/>
    </source>
</evidence>